<organism evidence="3 4">
    <name type="scientific">Pseudomonas antarctica</name>
    <dbReference type="NCBI Taxonomy" id="219572"/>
    <lineage>
        <taxon>Bacteria</taxon>
        <taxon>Pseudomonadati</taxon>
        <taxon>Pseudomonadota</taxon>
        <taxon>Gammaproteobacteria</taxon>
        <taxon>Pseudomonadales</taxon>
        <taxon>Pseudomonadaceae</taxon>
        <taxon>Pseudomonas</taxon>
    </lineage>
</organism>
<evidence type="ECO:0000256" key="1">
    <source>
        <dbReference type="SAM" id="MobiDB-lite"/>
    </source>
</evidence>
<reference evidence="2 5" key="1">
    <citation type="submission" date="2015-01" db="EMBL/GenBank/DDBJ databases">
        <title>Genome Sequence of Pseudomonas antarctica CMS 35.</title>
        <authorList>
            <person name="Voget S."/>
            <person name="Chow J."/>
            <person name="Daniel R."/>
            <person name="Streit W."/>
        </authorList>
    </citation>
    <scope>NUCLEOTIDE SEQUENCE [LARGE SCALE GENOMIC DNA]</scope>
    <source>
        <strain evidence="2 5">CMS 35</strain>
    </source>
</reference>
<proteinExistence type="predicted"/>
<dbReference type="EMBL" id="LT629704">
    <property type="protein sequence ID" value="SDN15579.1"/>
    <property type="molecule type" value="Genomic_DNA"/>
</dbReference>
<evidence type="ECO:0000313" key="3">
    <source>
        <dbReference type="EMBL" id="SDN15579.1"/>
    </source>
</evidence>
<dbReference type="AlphaFoldDB" id="A0A1G9Z2L9"/>
<reference evidence="3 4" key="2">
    <citation type="submission" date="2016-10" db="EMBL/GenBank/DDBJ databases">
        <authorList>
            <person name="de Groot N.N."/>
        </authorList>
    </citation>
    <scope>NUCLEOTIDE SEQUENCE [LARGE SCALE GENOMIC DNA]</scope>
    <source>
        <strain evidence="3 4">BS2772</strain>
    </source>
</reference>
<feature type="compositionally biased region" description="Polar residues" evidence="1">
    <location>
        <begin position="1"/>
        <end position="12"/>
    </location>
</feature>
<accession>A0A1G9Z2L9</accession>
<protein>
    <submittedName>
        <fullName evidence="3">Uncharacterized protein</fullName>
    </submittedName>
</protein>
<keyword evidence="5" id="KW-1185">Reference proteome</keyword>
<evidence type="ECO:0000313" key="4">
    <source>
        <dbReference type="Proteomes" id="UP000182470"/>
    </source>
</evidence>
<name>A0A1G9Z2L9_9PSED</name>
<sequence>MSEASTSFNPTFNLAIAQHSPITTPVPIQHKDKP</sequence>
<dbReference type="EMBL" id="JXDI01000001">
    <property type="protein sequence ID" value="KAF2410965.1"/>
    <property type="molecule type" value="Genomic_DNA"/>
</dbReference>
<feature type="region of interest" description="Disordered" evidence="1">
    <location>
        <begin position="1"/>
        <end position="34"/>
    </location>
</feature>
<dbReference type="Proteomes" id="UP000182470">
    <property type="component" value="Chromosome I"/>
</dbReference>
<dbReference type="Proteomes" id="UP000748067">
    <property type="component" value="Unassembled WGS sequence"/>
</dbReference>
<gene>
    <name evidence="2" type="ORF">PSAN_33990</name>
    <name evidence="3" type="ORF">SAMN04490179_2822</name>
</gene>
<evidence type="ECO:0000313" key="2">
    <source>
        <dbReference type="EMBL" id="KAF2410965.1"/>
    </source>
</evidence>
<evidence type="ECO:0000313" key="5">
    <source>
        <dbReference type="Proteomes" id="UP000748067"/>
    </source>
</evidence>